<name>A0ABX8B7Y2_9BACT</name>
<dbReference type="PROSITE" id="PS00138">
    <property type="entry name" value="SUBTILASE_SER"/>
    <property type="match status" value="1"/>
</dbReference>
<dbReference type="InterPro" id="IPR011635">
    <property type="entry name" value="CARDB"/>
</dbReference>
<dbReference type="PANTHER" id="PTHR43399:SF4">
    <property type="entry name" value="CELL WALL-ASSOCIATED PROTEASE"/>
    <property type="match status" value="1"/>
</dbReference>
<dbReference type="Proteomes" id="UP000676506">
    <property type="component" value="Chromosome 1"/>
</dbReference>
<dbReference type="Gene3D" id="2.60.120.260">
    <property type="entry name" value="Galactose-binding domain-like"/>
    <property type="match status" value="1"/>
</dbReference>
<dbReference type="InterPro" id="IPR013783">
    <property type="entry name" value="Ig-like_fold"/>
</dbReference>
<dbReference type="InterPro" id="IPR015919">
    <property type="entry name" value="Cadherin-like_sf"/>
</dbReference>
<dbReference type="PROSITE" id="PS51829">
    <property type="entry name" value="P_HOMO_B"/>
    <property type="match status" value="1"/>
</dbReference>
<evidence type="ECO:0000256" key="4">
    <source>
        <dbReference type="ARBA" id="ARBA00022825"/>
    </source>
</evidence>
<keyword evidence="2 5" id="KW-0645">Protease</keyword>
<dbReference type="Pfam" id="PF05345">
    <property type="entry name" value="He_PIG"/>
    <property type="match status" value="1"/>
</dbReference>
<evidence type="ECO:0000259" key="7">
    <source>
        <dbReference type="PROSITE" id="PS51829"/>
    </source>
</evidence>
<dbReference type="InterPro" id="IPR008979">
    <property type="entry name" value="Galactose-bd-like_sf"/>
</dbReference>
<evidence type="ECO:0000313" key="8">
    <source>
        <dbReference type="EMBL" id="QUW03018.1"/>
    </source>
</evidence>
<feature type="domain" description="P/Homo B" evidence="7">
    <location>
        <begin position="993"/>
        <end position="1161"/>
    </location>
</feature>
<evidence type="ECO:0000256" key="6">
    <source>
        <dbReference type="SAM" id="MobiDB-lite"/>
    </source>
</evidence>
<dbReference type="Gene3D" id="3.40.50.200">
    <property type="entry name" value="Peptidase S8/S53 domain"/>
    <property type="match status" value="1"/>
</dbReference>
<dbReference type="PANTHER" id="PTHR43399">
    <property type="entry name" value="SUBTILISIN-RELATED"/>
    <property type="match status" value="1"/>
</dbReference>
<dbReference type="Pfam" id="PF07705">
    <property type="entry name" value="CARDB"/>
    <property type="match status" value="1"/>
</dbReference>
<feature type="active site" description="Charge relay system" evidence="5">
    <location>
        <position position="359"/>
    </location>
</feature>
<dbReference type="Pfam" id="PF00082">
    <property type="entry name" value="Peptidase_S8"/>
    <property type="match status" value="1"/>
</dbReference>
<evidence type="ECO:0000256" key="5">
    <source>
        <dbReference type="PROSITE-ProRule" id="PRU01240"/>
    </source>
</evidence>
<dbReference type="CDD" id="cd04842">
    <property type="entry name" value="Peptidases_S8_Kp43_protease"/>
    <property type="match status" value="1"/>
</dbReference>
<keyword evidence="9" id="KW-1185">Reference proteome</keyword>
<dbReference type="SUPFAM" id="SSF49785">
    <property type="entry name" value="Galactose-binding domain-like"/>
    <property type="match status" value="2"/>
</dbReference>
<evidence type="ECO:0000256" key="3">
    <source>
        <dbReference type="ARBA" id="ARBA00022801"/>
    </source>
</evidence>
<protein>
    <submittedName>
        <fullName evidence="8">S8 family serine peptidase</fullName>
    </submittedName>
</protein>
<dbReference type="InterPro" id="IPR002884">
    <property type="entry name" value="P_dom"/>
</dbReference>
<dbReference type="SUPFAM" id="SSF52743">
    <property type="entry name" value="Subtilisin-like"/>
    <property type="match status" value="1"/>
</dbReference>
<sequence length="1650" mass="170774">MSLPSPASVPPRRPRRTRWLAGLVATTALAGLTALPLVQAGGNRSTETDKGRRFQLAAPYDFATDTHGHKFITRTTGAHQEAERLGATLVADYGTFRLYSTNRSDVSALTKVDGLELADDFNVVHLNVPINTTSRGARELAQQRLRGSGKHLHVVQFAGPVRREWFEALQRTGVRVINYLPNNAYLVYGDATVIERVSRLGQDTPQTADTTTGSGSFKQWDGPYLGAFKLDPSTADVADKPSQRYAVQLVADPGTNDATVSLAESFSRKPAVQKYQIADFVNFIVELPPSALQTLAAQEDVISIMPYTEPTLLDERQNQILINSLTGGIPNLSTPYATFLTAAGFPALNSTFTSDFVVDVGDEMVDIGNTVAGSTTAPPGGPPNHTNSGLNTTHFALYRAGDILQPSRLVYAKWESTTFPTPLAVDVRGCRIGHGTLCAHIIGGNVPSSLSRALPHAESASPNFYYGLGVAPFVRIGSSAIFGNNGVTSGFTNPNYNDMLARSYQYGARISSNSWGAPVSGAYTPDAQAYDFLVRDAQSATSVFPTPGNQEMVIVFAAGNSGPGAGTVGAPASGKNVICVGGNQNTRIGGENAENMYGSSSRGPCADGRRKPEVLAPATSVSGGVLQIGTPNPTGPGSADPCVTSPLLAGTTGYYRSSTGTSFACPAVSGGAALLRQYFLDNTGAPFNGTAPSPAMTKAYLMNSAQYMTGTGAGDTLWSNNQGMGRMALNRAFDSAPRVLRDQVPADKFTASGQIRVQTVAFPASGPLRVTLAWTDVPGATTGSGPRLVNDLDLQVAAVSDIYRGNNFSGANSTTGGSFDRLNNAESVFIPAGTYPPGTPVTIQVRAFNIAGDGVPGDSDPLDQDYALVIYNATTTAGVPILGNGGATILAESCTPANGILVPGETATVRFVVENGGGAASGALTATLTSSGATGITPSSQSVPSIAPGGTGTVDFSFTVSASCGDLLTLNLTLTDGVNTYGPIPYTFRLGLFNPPTFSNPASISIPASGTATPYPSNVAVSGLTGTITKVTVTINNFSHTWPSDVGVLLRGPGGQICVLFNAAIGGSGGVTGRTYTFDQDAPTVLPTTGFPPSGTYRPNNNGGTRAFTSLPAPPYNSLLTTFNGTSPNGTWELFVQDFVGGDSGTIAGGWSLAITTTTDNGFVCCCTNPTVNPPTVANAVIGSAYTQTISASGTTGPYTFAVTTGLLPPGLTLNPTTGVISGTPTALGLYSFTVRVTDAGGCITDRSYVIQVIAGAVPPVPPQACTTPIFTNGGIESLPTGGFGGAPISVLAPPFSVFGFTVTAPTFSLADNFTVPGGSTWTPSAVTLYAYQTNSGIMISPISAVSLQLWDGPPGAGGNVIAALTPATITTNVFSGVYRVLESTPTNNQRPLFAVTANWPASFPATLAPGTYWLEWSLTPPSGSLFYPPRAVFNGTENARQRNGTAWATVVDTGAGLPVDLPFVICGTATPACTPAVINSSVSLNVTSSTVVAPSCAPEGYANDFLINAVFQNISTQTVSLAGFQVAELQESGGPVPPVPFRLLTADGATCTSGGLVGSVQSLPQSVILTPGQSINVTFRIAMPSVRRFRFFVNVLGCVTGGSEVMTKQTPALAMQPLELELDPAQPKAPRVKPDTAAKPRGATGPGRR</sequence>
<proteinExistence type="inferred from homology"/>
<evidence type="ECO:0000256" key="2">
    <source>
        <dbReference type="ARBA" id="ARBA00022670"/>
    </source>
</evidence>
<dbReference type="PROSITE" id="PS51892">
    <property type="entry name" value="SUBTILASE"/>
    <property type="match status" value="1"/>
</dbReference>
<dbReference type="InterPro" id="IPR034058">
    <property type="entry name" value="TagA/B/C/D_pept_dom"/>
</dbReference>
<organism evidence="8 9">
    <name type="scientific">Chloracidobacterium validum</name>
    <dbReference type="NCBI Taxonomy" id="2821543"/>
    <lineage>
        <taxon>Bacteria</taxon>
        <taxon>Pseudomonadati</taxon>
        <taxon>Acidobacteriota</taxon>
        <taxon>Terriglobia</taxon>
        <taxon>Terriglobales</taxon>
        <taxon>Acidobacteriaceae</taxon>
        <taxon>Chloracidobacterium</taxon>
    </lineage>
</organism>
<feature type="active site" description="Charge relay system" evidence="5">
    <location>
        <position position="434"/>
    </location>
</feature>
<accession>A0ABX8B7Y2</accession>
<dbReference type="SUPFAM" id="SSF49313">
    <property type="entry name" value="Cadherin-like"/>
    <property type="match status" value="1"/>
</dbReference>
<feature type="region of interest" description="Disordered" evidence="6">
    <location>
        <begin position="1621"/>
        <end position="1650"/>
    </location>
</feature>
<feature type="active site" description="Charge relay system" evidence="5">
    <location>
        <position position="662"/>
    </location>
</feature>
<dbReference type="Gene3D" id="2.60.40.10">
    <property type="entry name" value="Immunoglobulins"/>
    <property type="match status" value="2"/>
</dbReference>
<dbReference type="InterPro" id="IPR023828">
    <property type="entry name" value="Peptidase_S8_Ser-AS"/>
</dbReference>
<keyword evidence="4 5" id="KW-0720">Serine protease</keyword>
<dbReference type="EMBL" id="CP072648">
    <property type="protein sequence ID" value="QUW03018.1"/>
    <property type="molecule type" value="Genomic_DNA"/>
</dbReference>
<gene>
    <name evidence="8" type="ORF">J8C06_00805</name>
</gene>
<reference evidence="8 9" key="1">
    <citation type="submission" date="2021-03" db="EMBL/GenBank/DDBJ databases">
        <title>Genomic and phenotypic characterization of Chloracidobacterium isolates provides evidence for multiple species.</title>
        <authorList>
            <person name="Saini M.K."/>
            <person name="Costas A.M.G."/>
            <person name="Tank M."/>
            <person name="Bryant D.A."/>
        </authorList>
    </citation>
    <scope>NUCLEOTIDE SEQUENCE [LARGE SCALE GENOMIC DNA]</scope>
    <source>
        <strain evidence="8 9">BV2-C</strain>
    </source>
</reference>
<comment type="similarity">
    <text evidence="1 5">Belongs to the peptidase S8 family.</text>
</comment>
<dbReference type="InterPro" id="IPR036852">
    <property type="entry name" value="Peptidase_S8/S53_dom_sf"/>
</dbReference>
<dbReference type="Gene3D" id="2.60.120.380">
    <property type="match status" value="1"/>
</dbReference>
<evidence type="ECO:0000313" key="9">
    <source>
        <dbReference type="Proteomes" id="UP000676506"/>
    </source>
</evidence>
<evidence type="ECO:0000256" key="1">
    <source>
        <dbReference type="ARBA" id="ARBA00011073"/>
    </source>
</evidence>
<dbReference type="InterPro" id="IPR000209">
    <property type="entry name" value="Peptidase_S8/S53_dom"/>
</dbReference>
<dbReference type="RefSeq" id="WP_211428909.1">
    <property type="nucleotide sequence ID" value="NZ_CP072648.1"/>
</dbReference>
<keyword evidence="3 5" id="KW-0378">Hydrolase</keyword>
<dbReference type="InterPro" id="IPR051048">
    <property type="entry name" value="Peptidase_S8/S53_subtilisin"/>
</dbReference>